<sequence length="176" mass="20979">MANEFITSNDRKLIKKWMKKLEEKYYDTKKNHEAARSYLKFPYKEIGAGYHRMVFDLNNGFVLKVATDKSGIKNNQNEAEIYRTFNSHLKSNLAKVMDSGYGWIIMEKIDKPLAENGENCDKVFQLRDDFLRAGMRASDIVRRSKREPKWKNLRYREHDRMIIIIDYGPFRYYGTE</sequence>
<accession>A0ABS4HZT3</accession>
<dbReference type="RefSeq" id="WP_209855926.1">
    <property type="nucleotide sequence ID" value="NZ_JAGGKV010000008.1"/>
</dbReference>
<comment type="caution">
    <text evidence="1">The sequence shown here is derived from an EMBL/GenBank/DDBJ whole genome shotgun (WGS) entry which is preliminary data.</text>
</comment>
<protein>
    <submittedName>
        <fullName evidence="1">Uncharacterized protein</fullName>
    </submittedName>
</protein>
<dbReference type="EMBL" id="JAGGKV010000008">
    <property type="protein sequence ID" value="MBP1964168.1"/>
    <property type="molecule type" value="Genomic_DNA"/>
</dbReference>
<keyword evidence="2" id="KW-1185">Reference proteome</keyword>
<evidence type="ECO:0000313" key="1">
    <source>
        <dbReference type="EMBL" id="MBP1964168.1"/>
    </source>
</evidence>
<organism evidence="1 2">
    <name type="scientific">Paenibacillus aceris</name>
    <dbReference type="NCBI Taxonomy" id="869555"/>
    <lineage>
        <taxon>Bacteria</taxon>
        <taxon>Bacillati</taxon>
        <taxon>Bacillota</taxon>
        <taxon>Bacilli</taxon>
        <taxon>Bacillales</taxon>
        <taxon>Paenibacillaceae</taxon>
        <taxon>Paenibacillus</taxon>
    </lineage>
</organism>
<gene>
    <name evidence="1" type="ORF">J2Z65_003391</name>
</gene>
<proteinExistence type="predicted"/>
<name>A0ABS4HZT3_9BACL</name>
<dbReference type="Proteomes" id="UP001519344">
    <property type="component" value="Unassembled WGS sequence"/>
</dbReference>
<evidence type="ECO:0000313" key="2">
    <source>
        <dbReference type="Proteomes" id="UP001519344"/>
    </source>
</evidence>
<reference evidence="1 2" key="1">
    <citation type="submission" date="2021-03" db="EMBL/GenBank/DDBJ databases">
        <title>Genomic Encyclopedia of Type Strains, Phase IV (KMG-IV): sequencing the most valuable type-strain genomes for metagenomic binning, comparative biology and taxonomic classification.</title>
        <authorList>
            <person name="Goeker M."/>
        </authorList>
    </citation>
    <scope>NUCLEOTIDE SEQUENCE [LARGE SCALE GENOMIC DNA]</scope>
    <source>
        <strain evidence="1 2">DSM 24950</strain>
    </source>
</reference>